<dbReference type="EMBL" id="KN847982">
    <property type="protein sequence ID" value="KIR46942.1"/>
    <property type="molecule type" value="Genomic_DNA"/>
</dbReference>
<dbReference type="AlphaFoldDB" id="A0A0D0TKE3"/>
<proteinExistence type="predicted"/>
<reference evidence="1" key="1">
    <citation type="submission" date="2015-01" db="EMBL/GenBank/DDBJ databases">
        <title>The Genome Sequence of Cryptococcus gattii CA1280.</title>
        <authorList>
            <consortium name="The Broad Institute Genomics Platform"/>
            <person name="Cuomo C."/>
            <person name="Litvintseva A."/>
            <person name="Chen Y."/>
            <person name="Heitman J."/>
            <person name="Sun S."/>
            <person name="Springer D."/>
            <person name="Dromer F."/>
            <person name="Young S."/>
            <person name="Zeng Q."/>
            <person name="Gargeya S."/>
            <person name="Abouelleil A."/>
            <person name="Alvarado L."/>
            <person name="Chapman S.B."/>
            <person name="Gainer-Dewar J."/>
            <person name="Goldberg J."/>
            <person name="Griggs A."/>
            <person name="Gujja S."/>
            <person name="Hansen M."/>
            <person name="Howarth C."/>
            <person name="Imamovic A."/>
            <person name="Larimer J."/>
            <person name="Murphy C."/>
            <person name="Naylor J."/>
            <person name="Pearson M."/>
            <person name="Priest M."/>
            <person name="Roberts A."/>
            <person name="Saif S."/>
            <person name="Shea T."/>
            <person name="Sykes S."/>
            <person name="Wortman J."/>
            <person name="Nusbaum C."/>
            <person name="Birren B."/>
        </authorList>
    </citation>
    <scope>NUCLEOTIDE SEQUENCE [LARGE SCALE GENOMIC DNA]</scope>
    <source>
        <strain evidence="1">CA1280</strain>
    </source>
</reference>
<protein>
    <submittedName>
        <fullName evidence="1">Uncharacterized protein</fullName>
    </submittedName>
</protein>
<evidence type="ECO:0000313" key="1">
    <source>
        <dbReference type="EMBL" id="KIR46942.1"/>
    </source>
</evidence>
<organism evidence="1">
    <name type="scientific">Cryptococcus bacillisporus CA1280</name>
    <dbReference type="NCBI Taxonomy" id="1296109"/>
    <lineage>
        <taxon>Eukaryota</taxon>
        <taxon>Fungi</taxon>
        <taxon>Dikarya</taxon>
        <taxon>Basidiomycota</taxon>
        <taxon>Agaricomycotina</taxon>
        <taxon>Tremellomycetes</taxon>
        <taxon>Tremellales</taxon>
        <taxon>Cryptococcaceae</taxon>
        <taxon>Cryptococcus</taxon>
        <taxon>Cryptococcus gattii species complex</taxon>
    </lineage>
</organism>
<gene>
    <name evidence="1" type="ORF">I312_03836</name>
</gene>
<dbReference type="HOGENOM" id="CLU_2885701_0_0_1"/>
<sequence>MWSYNWARCRRGVVRDYYHTCVQFQAAFPLSTLDPSGWAPSTYTTEVPAFSSRNLHRSSQITW</sequence>
<accession>A0A0D0TKE3</accession>
<name>A0A0D0TKE3_CRYGA</name>